<dbReference type="EMBL" id="JAZDUA010000018">
    <property type="protein sequence ID" value="KAK7872930.1"/>
    <property type="molecule type" value="Genomic_DNA"/>
</dbReference>
<dbReference type="GO" id="GO:0030896">
    <property type="term" value="C:checkpoint clamp complex"/>
    <property type="evidence" value="ECO:0007669"/>
    <property type="project" value="InterPro"/>
</dbReference>
<dbReference type="GO" id="GO:0044778">
    <property type="term" value="P:meiotic DNA integrity checkpoint signaling"/>
    <property type="evidence" value="ECO:0007669"/>
    <property type="project" value="TreeGrafter"/>
</dbReference>
<organism evidence="5 6">
    <name type="scientific">Gryllus longicercus</name>
    <dbReference type="NCBI Taxonomy" id="2509291"/>
    <lineage>
        <taxon>Eukaryota</taxon>
        <taxon>Metazoa</taxon>
        <taxon>Ecdysozoa</taxon>
        <taxon>Arthropoda</taxon>
        <taxon>Hexapoda</taxon>
        <taxon>Insecta</taxon>
        <taxon>Pterygota</taxon>
        <taxon>Neoptera</taxon>
        <taxon>Polyneoptera</taxon>
        <taxon>Orthoptera</taxon>
        <taxon>Ensifera</taxon>
        <taxon>Gryllidea</taxon>
        <taxon>Grylloidea</taxon>
        <taxon>Gryllidae</taxon>
        <taxon>Gryllinae</taxon>
        <taxon>Gryllus</taxon>
    </lineage>
</organism>
<dbReference type="PANTHER" id="PTHR12900">
    <property type="entry name" value="MITOTIC AND DNA DAMAGE CHECKPOINT PROTEIN HUS1"/>
    <property type="match status" value="1"/>
</dbReference>
<dbReference type="InterPro" id="IPR016580">
    <property type="entry name" value="HUS1"/>
</dbReference>
<evidence type="ECO:0000256" key="1">
    <source>
        <dbReference type="ARBA" id="ARBA00004123"/>
    </source>
</evidence>
<dbReference type="Gene3D" id="3.70.10.10">
    <property type="match status" value="1"/>
</dbReference>
<dbReference type="AlphaFoldDB" id="A0AAN9W2R3"/>
<dbReference type="GO" id="GO:0006289">
    <property type="term" value="P:nucleotide-excision repair"/>
    <property type="evidence" value="ECO:0007669"/>
    <property type="project" value="TreeGrafter"/>
</dbReference>
<accession>A0AAN9W2R3</accession>
<evidence type="ECO:0000256" key="3">
    <source>
        <dbReference type="ARBA" id="ARBA00023242"/>
    </source>
</evidence>
<dbReference type="PIRSF" id="PIRSF011312">
    <property type="entry name" value="Cell_cycle_HUS1"/>
    <property type="match status" value="1"/>
</dbReference>
<keyword evidence="6" id="KW-1185">Reference proteome</keyword>
<reference evidence="5 6" key="1">
    <citation type="submission" date="2024-03" db="EMBL/GenBank/DDBJ databases">
        <title>The genome assembly and annotation of the cricket Gryllus longicercus Weissman &amp; Gray.</title>
        <authorList>
            <person name="Szrajer S."/>
            <person name="Gray D."/>
            <person name="Ylla G."/>
        </authorList>
    </citation>
    <scope>NUCLEOTIDE SEQUENCE [LARGE SCALE GENOMIC DNA]</scope>
    <source>
        <strain evidence="5">DAG 2021-001</strain>
        <tissue evidence="5">Whole body minus gut</tissue>
    </source>
</reference>
<gene>
    <name evidence="5" type="ORF">R5R35_004249</name>
</gene>
<dbReference type="Proteomes" id="UP001378592">
    <property type="component" value="Unassembled WGS sequence"/>
</dbReference>
<dbReference type="GO" id="GO:0000723">
    <property type="term" value="P:telomere maintenance"/>
    <property type="evidence" value="ECO:0007669"/>
    <property type="project" value="TreeGrafter"/>
</dbReference>
<dbReference type="InterPro" id="IPR007150">
    <property type="entry name" value="HUS1/Mec3"/>
</dbReference>
<proteinExistence type="inferred from homology"/>
<keyword evidence="3" id="KW-0539">Nucleus</keyword>
<name>A0AAN9W2R3_9ORTH</name>
<evidence type="ECO:0000313" key="5">
    <source>
        <dbReference type="EMBL" id="KAK7872930.1"/>
    </source>
</evidence>
<evidence type="ECO:0000313" key="6">
    <source>
        <dbReference type="Proteomes" id="UP001378592"/>
    </source>
</evidence>
<dbReference type="GO" id="GO:0033314">
    <property type="term" value="P:mitotic DNA replication checkpoint signaling"/>
    <property type="evidence" value="ECO:0007669"/>
    <property type="project" value="TreeGrafter"/>
</dbReference>
<evidence type="ECO:0000256" key="4">
    <source>
        <dbReference type="PIRNR" id="PIRNR011312"/>
    </source>
</evidence>
<dbReference type="GO" id="GO:0000724">
    <property type="term" value="P:double-strand break repair via homologous recombination"/>
    <property type="evidence" value="ECO:0007669"/>
    <property type="project" value="TreeGrafter"/>
</dbReference>
<dbReference type="Pfam" id="PF04005">
    <property type="entry name" value="Hus1"/>
    <property type="match status" value="1"/>
</dbReference>
<comment type="subcellular location">
    <subcellularLocation>
        <location evidence="1">Nucleus</location>
    </subcellularLocation>
</comment>
<dbReference type="GO" id="GO:0035861">
    <property type="term" value="C:site of double-strand break"/>
    <property type="evidence" value="ECO:0007669"/>
    <property type="project" value="TreeGrafter"/>
</dbReference>
<sequence length="291" mass="33854">MRFRAVMNDPSYMRKFTEILQVLSNLAKTSVLRVCPDKIFFVIMESQQPQAWWELDPEQFFSEFTMRGVSDVYNEFYLEFATVMLADTLITLKKNRAPQTVKIKLTDKGGPCLRFEMEMPVTSLVRTCSHDFPVGIIPRSQWSGIHEAEEHSYDVSIEMPYIREMHQWLECFKSLGQHCYLVANENGDFQAKLVHDLGTCVKQFTGLQVVHEDGDHRSHDLTRLYGVRVDRRKLVAFLALEHSFPPDRVLQCDISERKLVHLQLVRGDAVLHFFCRHVIEDVAVHHTLIEV</sequence>
<protein>
    <recommendedName>
        <fullName evidence="4">Checkpoint protein</fullName>
    </recommendedName>
</protein>
<comment type="similarity">
    <text evidence="2 4">Belongs to the HUS1 family.</text>
</comment>
<evidence type="ECO:0000256" key="2">
    <source>
        <dbReference type="ARBA" id="ARBA00005563"/>
    </source>
</evidence>
<dbReference type="PANTHER" id="PTHR12900:SF0">
    <property type="entry name" value="CHECKPOINT PROTEIN"/>
    <property type="match status" value="1"/>
</dbReference>
<comment type="caution">
    <text evidence="5">The sequence shown here is derived from an EMBL/GenBank/DDBJ whole genome shotgun (WGS) entry which is preliminary data.</text>
</comment>
<dbReference type="GO" id="GO:0031573">
    <property type="term" value="P:mitotic intra-S DNA damage checkpoint signaling"/>
    <property type="evidence" value="ECO:0007669"/>
    <property type="project" value="TreeGrafter"/>
</dbReference>
<dbReference type="GO" id="GO:0005730">
    <property type="term" value="C:nucleolus"/>
    <property type="evidence" value="ECO:0007669"/>
    <property type="project" value="InterPro"/>
</dbReference>